<dbReference type="AlphaFoldDB" id="A0A921EMW6"/>
<dbReference type="EMBL" id="DYYQ01000067">
    <property type="protein sequence ID" value="HJE50281.1"/>
    <property type="molecule type" value="Genomic_DNA"/>
</dbReference>
<protein>
    <submittedName>
        <fullName evidence="1">Uncharacterized protein</fullName>
    </submittedName>
</protein>
<proteinExistence type="predicted"/>
<reference evidence="1" key="2">
    <citation type="submission" date="2021-09" db="EMBL/GenBank/DDBJ databases">
        <authorList>
            <person name="Gilroy R."/>
        </authorList>
    </citation>
    <scope>NUCLEOTIDE SEQUENCE</scope>
    <source>
        <strain evidence="1">CHK192-2623</strain>
    </source>
</reference>
<reference evidence="1" key="1">
    <citation type="journal article" date="2021" name="PeerJ">
        <title>Extensive microbial diversity within the chicken gut microbiome revealed by metagenomics and culture.</title>
        <authorList>
            <person name="Gilroy R."/>
            <person name="Ravi A."/>
            <person name="Getino M."/>
            <person name="Pursley I."/>
            <person name="Horton D.L."/>
            <person name="Alikhan N.F."/>
            <person name="Baker D."/>
            <person name="Gharbi K."/>
            <person name="Hall N."/>
            <person name="Watson M."/>
            <person name="Adriaenssens E.M."/>
            <person name="Foster-Nyarko E."/>
            <person name="Jarju S."/>
            <person name="Secka A."/>
            <person name="Antonio M."/>
            <person name="Oren A."/>
            <person name="Chaudhuri R.R."/>
            <person name="La Ragione R."/>
            <person name="Hildebrand F."/>
            <person name="Pallen M.J."/>
        </authorList>
    </citation>
    <scope>NUCLEOTIDE SEQUENCE</scope>
    <source>
        <strain evidence="1">CHK192-2623</strain>
    </source>
</reference>
<accession>A0A921EMW6</accession>
<dbReference type="RefSeq" id="WP_004895685.1">
    <property type="nucleotide sequence ID" value="NZ_CP031701.1"/>
</dbReference>
<comment type="caution">
    <text evidence="1">The sequence shown here is derived from an EMBL/GenBank/DDBJ whole genome shotgun (WGS) entry which is preliminary data.</text>
</comment>
<organism evidence="1 2">
    <name type="scientific">Lactobacillus johnsonii</name>
    <dbReference type="NCBI Taxonomy" id="33959"/>
    <lineage>
        <taxon>Bacteria</taxon>
        <taxon>Bacillati</taxon>
        <taxon>Bacillota</taxon>
        <taxon>Bacilli</taxon>
        <taxon>Lactobacillales</taxon>
        <taxon>Lactobacillaceae</taxon>
        <taxon>Lactobacillus</taxon>
    </lineage>
</organism>
<evidence type="ECO:0000313" key="2">
    <source>
        <dbReference type="Proteomes" id="UP000732527"/>
    </source>
</evidence>
<evidence type="ECO:0000313" key="1">
    <source>
        <dbReference type="EMBL" id="HJE50281.1"/>
    </source>
</evidence>
<dbReference type="Proteomes" id="UP000732527">
    <property type="component" value="Unassembled WGS sequence"/>
</dbReference>
<gene>
    <name evidence="1" type="ORF">K8V69_09020</name>
</gene>
<name>A0A921EMW6_LACJH</name>
<sequence length="223" mass="25506">MSLLLKYKDKTEFNTHDQHKKLGHQSSNVSYVVTFVSNNNGKEAIFTDLSGVVHKLRSGMAISEGGLLETNNQRLEIRASSGITFRLDKNSEFSIERTIAGVVPVYYGKVYIFGTSNNEFVDGGKYRTSCYNDIKPGINLLIMNVSDDVDAYYGLDEETVIYEYDESGKKFPLFISGELIVTELKKDKNTPMRNRYSVIKQREMTNLEINKIYSYFVNPVNWR</sequence>